<protein>
    <recommendedName>
        <fullName evidence="4">Roadblock/LAMTOR2 domain-containing protein</fullName>
    </recommendedName>
</protein>
<evidence type="ECO:0008006" key="4">
    <source>
        <dbReference type="Google" id="ProtNLM"/>
    </source>
</evidence>
<sequence>MFITRGRTVGFIQLGPKTLGEAVIEALAEPGRRLVYYAPDGSQFYLEASAVTAACVAVTPQEVVRGEECLELLARRSGDQQGVIEVVELSEQQIALDVSSRPDSVIPGGLEKVRSVFAKHRQEEARTETAQRTAPSGEARVPETAGPATGEETETTPVAEPAPGPSGPPAGAAAGAGTEAVELSPAGAGEAWRDILRVRGLRLSGTFNVLAVAALAVMGREVDVRTGSKSCIDVLDDVLSLRRRLTMRCRGEGGEVYIYVDPGAGRIEAYYMEAGRAFLGAEALRRASRLRATEVKVYIDAGQGSQGG</sequence>
<evidence type="ECO:0000313" key="3">
    <source>
        <dbReference type="Proteomes" id="UP001341135"/>
    </source>
</evidence>
<accession>A0ABN6ZLJ8</accession>
<dbReference type="GeneID" id="89288742"/>
<organism evidence="2 3">
    <name type="scientific">Pyrodictium abyssi</name>
    <dbReference type="NCBI Taxonomy" id="54256"/>
    <lineage>
        <taxon>Archaea</taxon>
        <taxon>Thermoproteota</taxon>
        <taxon>Thermoprotei</taxon>
        <taxon>Desulfurococcales</taxon>
        <taxon>Pyrodictiaceae</taxon>
        <taxon>Pyrodictium</taxon>
    </lineage>
</organism>
<feature type="region of interest" description="Disordered" evidence="1">
    <location>
        <begin position="119"/>
        <end position="182"/>
    </location>
</feature>
<evidence type="ECO:0000313" key="2">
    <source>
        <dbReference type="EMBL" id="BES81151.1"/>
    </source>
</evidence>
<feature type="compositionally biased region" description="Low complexity" evidence="1">
    <location>
        <begin position="142"/>
        <end position="159"/>
    </location>
</feature>
<keyword evidence="3" id="KW-1185">Reference proteome</keyword>
<name>A0ABN6ZLJ8_9CREN</name>
<evidence type="ECO:0000256" key="1">
    <source>
        <dbReference type="SAM" id="MobiDB-lite"/>
    </source>
</evidence>
<gene>
    <name evidence="2" type="ORF">PABY_07180</name>
</gene>
<feature type="compositionally biased region" description="Basic and acidic residues" evidence="1">
    <location>
        <begin position="120"/>
        <end position="129"/>
    </location>
</feature>
<reference evidence="2 3" key="1">
    <citation type="submission" date="2023-09" db="EMBL/GenBank/DDBJ databases">
        <title>Pyrofollis japonicus gen. nov. sp. nov., a novel member of the family Pyrodictiaceae isolated from the Iheya North hydrothermal field.</title>
        <authorList>
            <person name="Miyazaki U."/>
            <person name="Sanari M."/>
            <person name="Tame A."/>
            <person name="Kitajima M."/>
            <person name="Okamoto A."/>
            <person name="Sawayama S."/>
            <person name="Miyazaki J."/>
            <person name="Takai K."/>
            <person name="Nakagawa S."/>
        </authorList>
    </citation>
    <scope>NUCLEOTIDE SEQUENCE [LARGE SCALE GENOMIC DNA]</scope>
    <source>
        <strain evidence="2 3">AV2</strain>
    </source>
</reference>
<dbReference type="RefSeq" id="WP_338252002.1">
    <property type="nucleotide sequence ID" value="NZ_AP028907.1"/>
</dbReference>
<dbReference type="Proteomes" id="UP001341135">
    <property type="component" value="Chromosome"/>
</dbReference>
<proteinExistence type="predicted"/>
<dbReference type="EMBL" id="AP028907">
    <property type="protein sequence ID" value="BES81151.1"/>
    <property type="molecule type" value="Genomic_DNA"/>
</dbReference>